<dbReference type="Gene3D" id="3.30.420.150">
    <property type="entry name" value="Exopolyphosphatase. Domain 2"/>
    <property type="match status" value="1"/>
</dbReference>
<dbReference type="InterPro" id="IPR003695">
    <property type="entry name" value="Ppx_GppA_N"/>
</dbReference>
<dbReference type="InterPro" id="IPR043129">
    <property type="entry name" value="ATPase_NBD"/>
</dbReference>
<dbReference type="Proteomes" id="UP000070383">
    <property type="component" value="Unassembled WGS sequence"/>
</dbReference>
<reference evidence="4" key="1">
    <citation type="submission" date="2016-01" db="EMBL/GenBank/DDBJ databases">
        <authorList>
            <person name="Mitreva M."/>
            <person name="Pepin K.H."/>
            <person name="Mihindukulasuriya K.A."/>
            <person name="Fulton R."/>
            <person name="Fronick C."/>
            <person name="O'Laughlin M."/>
            <person name="Miner T."/>
            <person name="Herter B."/>
            <person name="Rosa B.A."/>
            <person name="Cordes M."/>
            <person name="Tomlinson C."/>
            <person name="Wollam A."/>
            <person name="Palsikar V.B."/>
            <person name="Mardis E.R."/>
            <person name="Wilson R.K."/>
        </authorList>
    </citation>
    <scope>NUCLEOTIDE SEQUENCE [LARGE SCALE GENOMIC DNA]</scope>
    <source>
        <strain evidence="4">MJR8151</strain>
    </source>
</reference>
<comment type="caution">
    <text evidence="3">The sequence shown here is derived from an EMBL/GenBank/DDBJ whole genome shotgun (WGS) entry which is preliminary data.</text>
</comment>
<evidence type="ECO:0000313" key="3">
    <source>
        <dbReference type="EMBL" id="KWZ78120.1"/>
    </source>
</evidence>
<comment type="similarity">
    <text evidence="1">Belongs to the GppA/Ppx family.</text>
</comment>
<dbReference type="AlphaFoldDB" id="A0A133KF14"/>
<dbReference type="EMBL" id="LRPM01000033">
    <property type="protein sequence ID" value="KWZ78120.1"/>
    <property type="molecule type" value="Genomic_DNA"/>
</dbReference>
<protein>
    <submittedName>
        <fullName evidence="3">Ppx/GppA phosphatase family protein</fullName>
    </submittedName>
</protein>
<evidence type="ECO:0000313" key="4">
    <source>
        <dbReference type="Proteomes" id="UP000070383"/>
    </source>
</evidence>
<dbReference type="SUPFAM" id="SSF53067">
    <property type="entry name" value="Actin-like ATPase domain"/>
    <property type="match status" value="2"/>
</dbReference>
<dbReference type="InterPro" id="IPR050273">
    <property type="entry name" value="GppA/Ppx_hydrolase"/>
</dbReference>
<dbReference type="Gene3D" id="3.30.420.40">
    <property type="match status" value="1"/>
</dbReference>
<evidence type="ECO:0000256" key="1">
    <source>
        <dbReference type="ARBA" id="ARBA00007125"/>
    </source>
</evidence>
<dbReference type="PANTHER" id="PTHR30005">
    <property type="entry name" value="EXOPOLYPHOSPHATASE"/>
    <property type="match status" value="1"/>
</dbReference>
<dbReference type="STRING" id="33036.HMPREF3200_00919"/>
<dbReference type="RefSeq" id="WP_060929334.1">
    <property type="nucleotide sequence ID" value="NZ_KQ955275.1"/>
</dbReference>
<dbReference type="GO" id="GO:0006357">
    <property type="term" value="P:regulation of transcription by RNA polymerase II"/>
    <property type="evidence" value="ECO:0007669"/>
    <property type="project" value="TreeGrafter"/>
</dbReference>
<feature type="domain" description="Ppx/GppA phosphatase N-terminal" evidence="2">
    <location>
        <begin position="17"/>
        <end position="298"/>
    </location>
</feature>
<accession>A0A133KF14</accession>
<keyword evidence="4" id="KW-1185">Reference proteome</keyword>
<dbReference type="PANTHER" id="PTHR30005:SF0">
    <property type="entry name" value="RETROGRADE REGULATION PROTEIN 2"/>
    <property type="match status" value="1"/>
</dbReference>
<dbReference type="OrthoDB" id="9807195at2"/>
<name>A0A133KF14_9FIRM</name>
<dbReference type="PATRIC" id="fig|33036.3.peg.911"/>
<sequence>MIFAIMDIGSNTIRLSVYKQVGDKAVHLFSEKEQASLRNYVKMGQLTEKGIDRLISTLRKFKSIITNFDDIDSIHPFATATIRDVANRSEILRRVKDELDLDIEILSGEDEARLSFLGASKSVDVSEGVLTDIGGGSSEVVIIDQAKVIKTVSLAIGSLSAFNDFVNGLFTDKKEKKAIDREVKLLLGENKMYREEQSVLCAVGGSARASLIFYNEFYNLSAYNSTMNAKKFDKMLKEILLMPEREILDKILEVKADRVHTLIPGMVILNRLAKYFYVSEINISQTGVREGYVYSKLLERK</sequence>
<evidence type="ECO:0000259" key="2">
    <source>
        <dbReference type="Pfam" id="PF02541"/>
    </source>
</evidence>
<dbReference type="CDD" id="cd24052">
    <property type="entry name" value="ASKHA_NBD_HpPPX-GppA-like"/>
    <property type="match status" value="1"/>
</dbReference>
<dbReference type="Pfam" id="PF02541">
    <property type="entry name" value="Ppx-GppA"/>
    <property type="match status" value="1"/>
</dbReference>
<gene>
    <name evidence="3" type="ORF">HMPREF3200_00919</name>
</gene>
<organism evidence="3 4">
    <name type="scientific">Anaerococcus tetradius</name>
    <dbReference type="NCBI Taxonomy" id="33036"/>
    <lineage>
        <taxon>Bacteria</taxon>
        <taxon>Bacillati</taxon>
        <taxon>Bacillota</taxon>
        <taxon>Tissierellia</taxon>
        <taxon>Tissierellales</taxon>
        <taxon>Peptoniphilaceae</taxon>
        <taxon>Anaerococcus</taxon>
    </lineage>
</organism>
<proteinExistence type="inferred from homology"/>